<dbReference type="EMBL" id="JBEPLM010000008">
    <property type="protein sequence ID" value="MET3594892.1"/>
    <property type="molecule type" value="Genomic_DNA"/>
</dbReference>
<keyword evidence="2" id="KW-0963">Cytoplasm</keyword>
<gene>
    <name evidence="2" type="primary">cutC</name>
    <name evidence="3" type="ORF">ABID26_004300</name>
</gene>
<dbReference type="HAMAP" id="MF_00795">
    <property type="entry name" value="CutC"/>
    <property type="match status" value="1"/>
</dbReference>
<organism evidence="3 4">
    <name type="scientific">Mesorhizobium shonense</name>
    <dbReference type="NCBI Taxonomy" id="1209948"/>
    <lineage>
        <taxon>Bacteria</taxon>
        <taxon>Pseudomonadati</taxon>
        <taxon>Pseudomonadota</taxon>
        <taxon>Alphaproteobacteria</taxon>
        <taxon>Hyphomicrobiales</taxon>
        <taxon>Phyllobacteriaceae</taxon>
        <taxon>Mesorhizobium</taxon>
    </lineage>
</organism>
<comment type="caution">
    <text evidence="3">The sequence shown here is derived from an EMBL/GenBank/DDBJ whole genome shotgun (WGS) entry which is preliminary data.</text>
</comment>
<proteinExistence type="inferred from homology"/>
<dbReference type="Gene3D" id="3.20.20.380">
    <property type="entry name" value="Copper homeostasis (CutC) domain"/>
    <property type="match status" value="1"/>
</dbReference>
<sequence>MAGPIEAAFAAADPMLGLVTLLKHGWTLVIDARQPLIEICVEGIDGLLAAQAAGADRVELCASLVEGGITPSLGTVRVALERATIPFHVIVRPRGGDFLYSEAEYRSMLTDVGALRDLGVAGGVVGCLTADGAIDEARMSELVRAAGPLNVTCHRAFDMTRDPTEALEALIRCKVGRVLTSGQRDTALEGVDLLAQLVRQAGERIIILGCGGLAPDNIGEVLLRTGLTEMHFAALADVPSAMRYRNPHVGMGGADLDREYRNTVTDETLVAATIAAARA</sequence>
<reference evidence="3 4" key="1">
    <citation type="submission" date="2024-06" db="EMBL/GenBank/DDBJ databases">
        <title>Genomic Encyclopedia of Type Strains, Phase IV (KMG-IV): sequencing the most valuable type-strain genomes for metagenomic binning, comparative biology and taxonomic classification.</title>
        <authorList>
            <person name="Goeker M."/>
        </authorList>
    </citation>
    <scope>NUCLEOTIDE SEQUENCE [LARGE SCALE GENOMIC DNA]</scope>
    <source>
        <strain evidence="3 4">DSM 29846</strain>
    </source>
</reference>
<dbReference type="Proteomes" id="UP001549036">
    <property type="component" value="Unassembled WGS sequence"/>
</dbReference>
<dbReference type="PANTHER" id="PTHR12598">
    <property type="entry name" value="COPPER HOMEOSTASIS PROTEIN CUTC"/>
    <property type="match status" value="1"/>
</dbReference>
<comment type="caution">
    <text evidence="2">Once thought to be involved in copper homeostasis, experiments in E.coli have shown this is not the case.</text>
</comment>
<keyword evidence="4" id="KW-1185">Reference proteome</keyword>
<dbReference type="InterPro" id="IPR005627">
    <property type="entry name" value="CutC-like"/>
</dbReference>
<dbReference type="Pfam" id="PF03932">
    <property type="entry name" value="CutC"/>
    <property type="match status" value="1"/>
</dbReference>
<comment type="similarity">
    <text evidence="1 2">Belongs to the CutC family.</text>
</comment>
<dbReference type="InterPro" id="IPR036822">
    <property type="entry name" value="CutC-like_dom_sf"/>
</dbReference>
<evidence type="ECO:0000313" key="4">
    <source>
        <dbReference type="Proteomes" id="UP001549036"/>
    </source>
</evidence>
<evidence type="ECO:0000256" key="2">
    <source>
        <dbReference type="HAMAP-Rule" id="MF_00795"/>
    </source>
</evidence>
<evidence type="ECO:0000313" key="3">
    <source>
        <dbReference type="EMBL" id="MET3594892.1"/>
    </source>
</evidence>
<dbReference type="SUPFAM" id="SSF110395">
    <property type="entry name" value="CutC-like"/>
    <property type="match status" value="1"/>
</dbReference>
<evidence type="ECO:0000256" key="1">
    <source>
        <dbReference type="ARBA" id="ARBA00007768"/>
    </source>
</evidence>
<accession>A0ABV2HXT0</accession>
<dbReference type="PANTHER" id="PTHR12598:SF0">
    <property type="entry name" value="COPPER HOMEOSTASIS PROTEIN CUTC HOMOLOG"/>
    <property type="match status" value="1"/>
</dbReference>
<protein>
    <recommendedName>
        <fullName evidence="2">PF03932 family protein CutC</fullName>
    </recommendedName>
</protein>
<comment type="subcellular location">
    <subcellularLocation>
        <location evidence="2">Cytoplasm</location>
    </subcellularLocation>
</comment>
<name>A0ABV2HXT0_9HYPH</name>